<comment type="subcellular location">
    <subcellularLocation>
        <location evidence="2">Membrane</location>
        <topology evidence="2">Multi-pass membrane protein</topology>
    </subcellularLocation>
</comment>
<evidence type="ECO:0000256" key="1">
    <source>
        <dbReference type="ARBA" id="ARBA00001947"/>
    </source>
</evidence>
<evidence type="ECO:0000256" key="9">
    <source>
        <dbReference type="ARBA" id="ARBA00022989"/>
    </source>
</evidence>
<keyword evidence="7" id="KW-0378">Hydrolase</keyword>
<dbReference type="GO" id="GO:0008237">
    <property type="term" value="F:metallopeptidase activity"/>
    <property type="evidence" value="ECO:0007669"/>
    <property type="project" value="UniProtKB-KW"/>
</dbReference>
<dbReference type="KEGG" id="lrs:PX52LOC_05998"/>
<feature type="transmembrane region" description="Helical" evidence="12">
    <location>
        <begin position="44"/>
        <end position="63"/>
    </location>
</feature>
<dbReference type="AlphaFoldDB" id="A0A5C1AQ07"/>
<keyword evidence="16" id="KW-1185">Reference proteome</keyword>
<keyword evidence="11 12" id="KW-0472">Membrane</keyword>
<dbReference type="InterPro" id="IPR008915">
    <property type="entry name" value="Peptidase_M50"/>
</dbReference>
<dbReference type="PANTHER" id="PTHR39188:SF3">
    <property type="entry name" value="STAGE IV SPORULATION PROTEIN FB"/>
    <property type="match status" value="1"/>
</dbReference>
<evidence type="ECO:0000259" key="14">
    <source>
        <dbReference type="Pfam" id="PF20216"/>
    </source>
</evidence>
<dbReference type="InterPro" id="IPR046483">
    <property type="entry name" value="DUF6576"/>
</dbReference>
<feature type="transmembrane region" description="Helical" evidence="12">
    <location>
        <begin position="204"/>
        <end position="225"/>
    </location>
</feature>
<comment type="similarity">
    <text evidence="3">Belongs to the peptidase M50B family.</text>
</comment>
<dbReference type="Pfam" id="PF20216">
    <property type="entry name" value="DUF6576"/>
    <property type="match status" value="1"/>
</dbReference>
<proteinExistence type="inferred from homology"/>
<organism evidence="15 16">
    <name type="scientific">Limnoglobus roseus</name>
    <dbReference type="NCBI Taxonomy" id="2598579"/>
    <lineage>
        <taxon>Bacteria</taxon>
        <taxon>Pseudomonadati</taxon>
        <taxon>Planctomycetota</taxon>
        <taxon>Planctomycetia</taxon>
        <taxon>Gemmatales</taxon>
        <taxon>Gemmataceae</taxon>
        <taxon>Limnoglobus</taxon>
    </lineage>
</organism>
<accession>A0A5C1AQ07</accession>
<evidence type="ECO:0000256" key="4">
    <source>
        <dbReference type="ARBA" id="ARBA00022670"/>
    </source>
</evidence>
<sequence>MQDPMSWAVPLYRAFGILVKVHFTFFLITIPMFLRLVYLADGAVWWFDIFMLCVGLVFMLVLLHEYGHCIAARRVGGDASEILLWPLGGLASVENPHTPKANFIVAAGGPAVNLVVCIACAVAFLAAGFSPLQALNPFSHPYQTTAYNYQDGRYYSSNYDYYYYKPGTSEPAGTRTTSDKGVVVTLPGSAEQAERAILPAWLIWAWRTCWLSWWLFLFNVLIPAYPMDGGRMLHAILWHRIDYRSATVTCCYVGYGAAAVLVGIAILTSQTALACLALFIAWNCYRTLTQETESERGAFGYDFSQGYTSLERDDPPPVRRKRKNFVRRWLDARKAKKRQQEQEQVTRDDQRMDDLLDKIAKSGKNSLTDEERRFMERVSARYRNK</sequence>
<dbReference type="Proteomes" id="UP000324974">
    <property type="component" value="Chromosome"/>
</dbReference>
<evidence type="ECO:0000256" key="2">
    <source>
        <dbReference type="ARBA" id="ARBA00004141"/>
    </source>
</evidence>
<evidence type="ECO:0000256" key="7">
    <source>
        <dbReference type="ARBA" id="ARBA00022801"/>
    </source>
</evidence>
<evidence type="ECO:0000256" key="11">
    <source>
        <dbReference type="ARBA" id="ARBA00023136"/>
    </source>
</evidence>
<feature type="transmembrane region" description="Helical" evidence="12">
    <location>
        <begin position="103"/>
        <end position="129"/>
    </location>
</feature>
<dbReference type="EMBL" id="CP042425">
    <property type="protein sequence ID" value="QEL18948.1"/>
    <property type="molecule type" value="Genomic_DNA"/>
</dbReference>
<evidence type="ECO:0000313" key="16">
    <source>
        <dbReference type="Proteomes" id="UP000324974"/>
    </source>
</evidence>
<dbReference type="GO" id="GO:0046872">
    <property type="term" value="F:metal ion binding"/>
    <property type="evidence" value="ECO:0007669"/>
    <property type="project" value="UniProtKB-KW"/>
</dbReference>
<dbReference type="GO" id="GO:0016020">
    <property type="term" value="C:membrane"/>
    <property type="evidence" value="ECO:0007669"/>
    <property type="project" value="UniProtKB-SubCell"/>
</dbReference>
<evidence type="ECO:0000256" key="12">
    <source>
        <dbReference type="SAM" id="Phobius"/>
    </source>
</evidence>
<reference evidence="16" key="1">
    <citation type="submission" date="2019-08" db="EMBL/GenBank/DDBJ databases">
        <title>Limnoglobus roseus gen. nov., sp. nov., a novel freshwater planctomycete with a giant genome from the family Gemmataceae.</title>
        <authorList>
            <person name="Kulichevskaya I.S."/>
            <person name="Naumoff D.G."/>
            <person name="Miroshnikov K."/>
            <person name="Ivanova A."/>
            <person name="Philippov D.A."/>
            <person name="Hakobyan A."/>
            <person name="Rijpstra I.C."/>
            <person name="Sinninghe Damste J.S."/>
            <person name="Liesack W."/>
            <person name="Dedysh S.N."/>
        </authorList>
    </citation>
    <scope>NUCLEOTIDE SEQUENCE [LARGE SCALE GENOMIC DNA]</scope>
    <source>
        <strain evidence="16">PX52</strain>
    </source>
</reference>
<keyword evidence="8" id="KW-0862">Zinc</keyword>
<keyword evidence="6" id="KW-0479">Metal-binding</keyword>
<keyword evidence="5 12" id="KW-0812">Transmembrane</keyword>
<name>A0A5C1AQ07_9BACT</name>
<evidence type="ECO:0000313" key="15">
    <source>
        <dbReference type="EMBL" id="QEL18948.1"/>
    </source>
</evidence>
<feature type="transmembrane region" description="Helical" evidence="12">
    <location>
        <begin position="246"/>
        <end position="267"/>
    </location>
</feature>
<evidence type="ECO:0000256" key="10">
    <source>
        <dbReference type="ARBA" id="ARBA00023049"/>
    </source>
</evidence>
<evidence type="ECO:0000256" key="8">
    <source>
        <dbReference type="ARBA" id="ARBA00022833"/>
    </source>
</evidence>
<evidence type="ECO:0000256" key="3">
    <source>
        <dbReference type="ARBA" id="ARBA00007931"/>
    </source>
</evidence>
<feature type="transmembrane region" description="Helical" evidence="12">
    <location>
        <begin position="12"/>
        <end position="38"/>
    </location>
</feature>
<dbReference type="PANTHER" id="PTHR39188">
    <property type="entry name" value="MEMBRANE-ASSOCIATED ZINC METALLOPROTEASE M50B"/>
    <property type="match status" value="1"/>
</dbReference>
<feature type="domain" description="Peptidase M50" evidence="13">
    <location>
        <begin position="56"/>
        <end position="256"/>
    </location>
</feature>
<dbReference type="Pfam" id="PF02163">
    <property type="entry name" value="Peptidase_M50"/>
    <property type="match status" value="1"/>
</dbReference>
<keyword evidence="4 15" id="KW-0645">Protease</keyword>
<dbReference type="GO" id="GO:0006508">
    <property type="term" value="P:proteolysis"/>
    <property type="evidence" value="ECO:0007669"/>
    <property type="project" value="UniProtKB-KW"/>
</dbReference>
<evidence type="ECO:0000259" key="13">
    <source>
        <dbReference type="Pfam" id="PF02163"/>
    </source>
</evidence>
<evidence type="ECO:0000256" key="6">
    <source>
        <dbReference type="ARBA" id="ARBA00022723"/>
    </source>
</evidence>
<gene>
    <name evidence="15" type="ORF">PX52LOC_05998</name>
</gene>
<keyword evidence="10" id="KW-0482">Metalloprotease</keyword>
<comment type="cofactor">
    <cofactor evidence="1">
        <name>Zn(2+)</name>
        <dbReference type="ChEBI" id="CHEBI:29105"/>
    </cofactor>
</comment>
<keyword evidence="9 12" id="KW-1133">Transmembrane helix</keyword>
<evidence type="ECO:0000256" key="5">
    <source>
        <dbReference type="ARBA" id="ARBA00022692"/>
    </source>
</evidence>
<protein>
    <submittedName>
        <fullName evidence="15">SREBP protease/CBS domain protein</fullName>
    </submittedName>
</protein>
<feature type="domain" description="DUF6576" evidence="14">
    <location>
        <begin position="348"/>
        <end position="379"/>
    </location>
</feature>